<protein>
    <recommendedName>
        <fullName evidence="4">Sporulation protein</fullName>
    </recommendedName>
</protein>
<evidence type="ECO:0000313" key="2">
    <source>
        <dbReference type="EMBL" id="MFB5265996.1"/>
    </source>
</evidence>
<sequence length="122" mass="13262">MKTSSFFLGVLLGAAATSLMSRNGGSAMKGMNRNGGNVGGMMEKARHKLMDAAFPGMVGSDLNAAMTRQEKHDGDKTRKKTYSSSEKAENIKMLKEFIRNSPDVKREVEQILKETHTAVPGI</sequence>
<name>A0ABV5AP65_9BACL</name>
<keyword evidence="3" id="KW-1185">Reference proteome</keyword>
<accession>A0ABV5AP65</accession>
<evidence type="ECO:0008006" key="4">
    <source>
        <dbReference type="Google" id="ProtNLM"/>
    </source>
</evidence>
<evidence type="ECO:0000313" key="3">
    <source>
        <dbReference type="Proteomes" id="UP001580346"/>
    </source>
</evidence>
<dbReference type="RefSeq" id="WP_375353547.1">
    <property type="nucleotide sequence ID" value="NZ_JBHHMI010000002.1"/>
</dbReference>
<feature type="region of interest" description="Disordered" evidence="1">
    <location>
        <begin position="68"/>
        <end position="87"/>
    </location>
</feature>
<comment type="caution">
    <text evidence="2">The sequence shown here is derived from an EMBL/GenBank/DDBJ whole genome shotgun (WGS) entry which is preliminary data.</text>
</comment>
<reference evidence="2 3" key="1">
    <citation type="submission" date="2024-09" db="EMBL/GenBank/DDBJ databases">
        <title>Paenibacillus zeirhizospherea sp. nov., isolated from surface of the maize (Zea mays) roots in a horticulture field, Hungary.</title>
        <authorList>
            <person name="Marton D."/>
            <person name="Farkas M."/>
            <person name="Bedics A."/>
            <person name="Toth E."/>
            <person name="Tancsics A."/>
            <person name="Boka K."/>
            <person name="Maroti G."/>
            <person name="Kriszt B."/>
            <person name="Cserhati M."/>
        </authorList>
    </citation>
    <scope>NUCLEOTIDE SEQUENCE [LARGE SCALE GENOMIC DNA]</scope>
    <source>
        <strain evidence="2 3">KCTC 33519</strain>
    </source>
</reference>
<organism evidence="2 3">
    <name type="scientific">Paenibacillus enshidis</name>
    <dbReference type="NCBI Taxonomy" id="1458439"/>
    <lineage>
        <taxon>Bacteria</taxon>
        <taxon>Bacillati</taxon>
        <taxon>Bacillota</taxon>
        <taxon>Bacilli</taxon>
        <taxon>Bacillales</taxon>
        <taxon>Paenibacillaceae</taxon>
        <taxon>Paenibacillus</taxon>
    </lineage>
</organism>
<dbReference type="Proteomes" id="UP001580346">
    <property type="component" value="Unassembled WGS sequence"/>
</dbReference>
<dbReference type="EMBL" id="JBHHMI010000002">
    <property type="protein sequence ID" value="MFB5265996.1"/>
    <property type="molecule type" value="Genomic_DNA"/>
</dbReference>
<gene>
    <name evidence="2" type="ORF">ACE41H_04230</name>
</gene>
<proteinExistence type="predicted"/>
<evidence type="ECO:0000256" key="1">
    <source>
        <dbReference type="SAM" id="MobiDB-lite"/>
    </source>
</evidence>